<dbReference type="InterPro" id="IPR036271">
    <property type="entry name" value="Tet_transcr_reg_TetR-rel_C_sf"/>
</dbReference>
<dbReference type="InterPro" id="IPR011075">
    <property type="entry name" value="TetR_C"/>
</dbReference>
<evidence type="ECO:0000259" key="5">
    <source>
        <dbReference type="PROSITE" id="PS50977"/>
    </source>
</evidence>
<dbReference type="Gene3D" id="1.10.357.10">
    <property type="entry name" value="Tetracycline Repressor, domain 2"/>
    <property type="match status" value="1"/>
</dbReference>
<dbReference type="Proteomes" id="UP000502996">
    <property type="component" value="Chromosome"/>
</dbReference>
<dbReference type="KEGG" id="nano:G5V58_14350"/>
<dbReference type="GO" id="GO:0003677">
    <property type="term" value="F:DNA binding"/>
    <property type="evidence" value="ECO:0007669"/>
    <property type="project" value="UniProtKB-UniRule"/>
</dbReference>
<dbReference type="PANTHER" id="PTHR47506">
    <property type="entry name" value="TRANSCRIPTIONAL REGULATORY PROTEIN"/>
    <property type="match status" value="1"/>
</dbReference>
<evidence type="ECO:0000256" key="4">
    <source>
        <dbReference type="PROSITE-ProRule" id="PRU00335"/>
    </source>
</evidence>
<dbReference type="Pfam" id="PF16925">
    <property type="entry name" value="TetR_C_13"/>
    <property type="match status" value="1"/>
</dbReference>
<accession>A0A6G6WEL9</accession>
<evidence type="ECO:0000313" key="7">
    <source>
        <dbReference type="Proteomes" id="UP000502996"/>
    </source>
</evidence>
<gene>
    <name evidence="6" type="ORF">G5V58_14350</name>
</gene>
<dbReference type="SUPFAM" id="SSF46689">
    <property type="entry name" value="Homeodomain-like"/>
    <property type="match status" value="1"/>
</dbReference>
<dbReference type="RefSeq" id="WP_165233970.1">
    <property type="nucleotide sequence ID" value="NZ_CP049257.1"/>
</dbReference>
<reference evidence="6 7" key="1">
    <citation type="submission" date="2020-02" db="EMBL/GenBank/DDBJ databases">
        <title>Full genome sequence of Nocardioides sp. R-3366.</title>
        <authorList>
            <person name="Im W.-T."/>
        </authorList>
    </citation>
    <scope>NUCLEOTIDE SEQUENCE [LARGE SCALE GENOMIC DNA]</scope>
    <source>
        <strain evidence="6 7">R-3366</strain>
    </source>
</reference>
<dbReference type="SUPFAM" id="SSF48498">
    <property type="entry name" value="Tetracyclin repressor-like, C-terminal domain"/>
    <property type="match status" value="1"/>
</dbReference>
<evidence type="ECO:0000256" key="2">
    <source>
        <dbReference type="ARBA" id="ARBA00023125"/>
    </source>
</evidence>
<evidence type="ECO:0000256" key="3">
    <source>
        <dbReference type="ARBA" id="ARBA00023163"/>
    </source>
</evidence>
<keyword evidence="3" id="KW-0804">Transcription</keyword>
<name>A0A6G6WEL9_9ACTN</name>
<dbReference type="InterPro" id="IPR001647">
    <property type="entry name" value="HTH_TetR"/>
</dbReference>
<dbReference type="AlphaFoldDB" id="A0A6G6WEL9"/>
<keyword evidence="2 4" id="KW-0238">DNA-binding</keyword>
<feature type="DNA-binding region" description="H-T-H motif" evidence="4">
    <location>
        <begin position="32"/>
        <end position="51"/>
    </location>
</feature>
<dbReference type="Pfam" id="PF00440">
    <property type="entry name" value="TetR_N"/>
    <property type="match status" value="1"/>
</dbReference>
<keyword evidence="7" id="KW-1185">Reference proteome</keyword>
<sequence>MVGLSAKGAATRERIVSGAAELLRTEGIVHTTLDDVLARTRTSKGQLFHYFPGGREELLLAVAELEAARVLSDQEPHLSDLTSWAAWQDWRDAVVARYVRQGPDCPLHAVMTQVATGTPGSHAVVVALMSAWEGALRTGVEAMQAAGEVAPEVDAAAAARALVATVQGGVQVLMATGDAGHLEAGLDLALAGLRPRGSG</sequence>
<evidence type="ECO:0000256" key="1">
    <source>
        <dbReference type="ARBA" id="ARBA00023015"/>
    </source>
</evidence>
<dbReference type="PANTHER" id="PTHR47506:SF1">
    <property type="entry name" value="HTH-TYPE TRANSCRIPTIONAL REGULATOR YJDC"/>
    <property type="match status" value="1"/>
</dbReference>
<evidence type="ECO:0000313" key="6">
    <source>
        <dbReference type="EMBL" id="QIG43791.1"/>
    </source>
</evidence>
<protein>
    <submittedName>
        <fullName evidence="6">TetR/AcrR family transcriptional regulator</fullName>
    </submittedName>
</protein>
<keyword evidence="1" id="KW-0805">Transcription regulation</keyword>
<proteinExistence type="predicted"/>
<dbReference type="PROSITE" id="PS50977">
    <property type="entry name" value="HTH_TETR_2"/>
    <property type="match status" value="1"/>
</dbReference>
<feature type="domain" description="HTH tetR-type" evidence="5">
    <location>
        <begin position="9"/>
        <end position="69"/>
    </location>
</feature>
<organism evidence="6 7">
    <name type="scientific">Nocardioides anomalus</name>
    <dbReference type="NCBI Taxonomy" id="2712223"/>
    <lineage>
        <taxon>Bacteria</taxon>
        <taxon>Bacillati</taxon>
        <taxon>Actinomycetota</taxon>
        <taxon>Actinomycetes</taxon>
        <taxon>Propionibacteriales</taxon>
        <taxon>Nocardioidaceae</taxon>
        <taxon>Nocardioides</taxon>
    </lineage>
</organism>
<dbReference type="InterPro" id="IPR009057">
    <property type="entry name" value="Homeodomain-like_sf"/>
</dbReference>
<dbReference type="EMBL" id="CP049257">
    <property type="protein sequence ID" value="QIG43791.1"/>
    <property type="molecule type" value="Genomic_DNA"/>
</dbReference>